<sequence>MPLYQLDGTGPLAADPARLWIAPDAVLIGRVTLGLDVSVWFGAVLRGDNEPIDVGDGSNIQDGAVVHNDIGYPVSIGAGCTIGHRAIVHGASVGDHSLVGMGATILNGAVIGRHCLVGANALVTEGREFPEGALIIGAPAKLARMLSVAEIEALHRSAETYVANGRRYAAGLQPVPAGRGAQG</sequence>
<dbReference type="SUPFAM" id="SSF51161">
    <property type="entry name" value="Trimeric LpxA-like enzymes"/>
    <property type="match status" value="1"/>
</dbReference>
<dbReference type="EMBL" id="VCDI01000002">
    <property type="protein sequence ID" value="TLU73556.1"/>
    <property type="molecule type" value="Genomic_DNA"/>
</dbReference>
<dbReference type="OrthoDB" id="9803036at2"/>
<dbReference type="InterPro" id="IPR050484">
    <property type="entry name" value="Transf_Hexapept/Carb_Anhydrase"/>
</dbReference>
<dbReference type="InterPro" id="IPR011004">
    <property type="entry name" value="Trimer_LpxA-like_sf"/>
</dbReference>
<accession>A0A5R9JDR9</accession>
<organism evidence="1 2">
    <name type="scientific">Lichenicoccus roseus</name>
    <dbReference type="NCBI Taxonomy" id="2683649"/>
    <lineage>
        <taxon>Bacteria</taxon>
        <taxon>Pseudomonadati</taxon>
        <taxon>Pseudomonadota</taxon>
        <taxon>Alphaproteobacteria</taxon>
        <taxon>Acetobacterales</taxon>
        <taxon>Acetobacteraceae</taxon>
        <taxon>Lichenicoccus</taxon>
    </lineage>
</organism>
<gene>
    <name evidence="1" type="ORF">FE263_05425</name>
</gene>
<protein>
    <submittedName>
        <fullName evidence="1">Gamma carbonic anhydrase family protein</fullName>
    </submittedName>
</protein>
<dbReference type="CDD" id="cd04645">
    <property type="entry name" value="LbH_gamma_CA_like"/>
    <property type="match status" value="1"/>
</dbReference>
<dbReference type="Gene3D" id="2.160.10.10">
    <property type="entry name" value="Hexapeptide repeat proteins"/>
    <property type="match status" value="1"/>
</dbReference>
<dbReference type="AlphaFoldDB" id="A0A5R9JDR9"/>
<dbReference type="InterPro" id="IPR001451">
    <property type="entry name" value="Hexapep"/>
</dbReference>
<dbReference type="InterPro" id="IPR047324">
    <property type="entry name" value="LbH_gamma_CA-like"/>
</dbReference>
<evidence type="ECO:0000313" key="1">
    <source>
        <dbReference type="EMBL" id="TLU73556.1"/>
    </source>
</evidence>
<comment type="caution">
    <text evidence="1">The sequence shown here is derived from an EMBL/GenBank/DDBJ whole genome shotgun (WGS) entry which is preliminary data.</text>
</comment>
<dbReference type="PANTHER" id="PTHR13061:SF29">
    <property type="entry name" value="GAMMA CARBONIC ANHYDRASE-LIKE 1, MITOCHONDRIAL-RELATED"/>
    <property type="match status" value="1"/>
</dbReference>
<name>A0A5R9JDR9_9PROT</name>
<dbReference type="PANTHER" id="PTHR13061">
    <property type="entry name" value="DYNACTIN SUBUNIT P25"/>
    <property type="match status" value="1"/>
</dbReference>
<evidence type="ECO:0000313" key="2">
    <source>
        <dbReference type="Proteomes" id="UP000305654"/>
    </source>
</evidence>
<keyword evidence="2" id="KW-1185">Reference proteome</keyword>
<dbReference type="Proteomes" id="UP000305654">
    <property type="component" value="Unassembled WGS sequence"/>
</dbReference>
<proteinExistence type="predicted"/>
<dbReference type="RefSeq" id="WP_138325636.1">
    <property type="nucleotide sequence ID" value="NZ_VCDI01000002.1"/>
</dbReference>
<dbReference type="Pfam" id="PF14602">
    <property type="entry name" value="Hexapep_2"/>
    <property type="match status" value="2"/>
</dbReference>
<reference evidence="1 2" key="1">
    <citation type="submission" date="2019-05" db="EMBL/GenBank/DDBJ databases">
        <authorList>
            <person name="Pankratov T."/>
            <person name="Grouzdev D."/>
        </authorList>
    </citation>
    <scope>NUCLEOTIDE SEQUENCE [LARGE SCALE GENOMIC DNA]</scope>
    <source>
        <strain evidence="1 2">KEBCLARHB70R</strain>
    </source>
</reference>